<dbReference type="InterPro" id="IPR009057">
    <property type="entry name" value="Homeodomain-like_sf"/>
</dbReference>
<evidence type="ECO:0000259" key="4">
    <source>
        <dbReference type="PROSITE" id="PS50977"/>
    </source>
</evidence>
<evidence type="ECO:0000313" key="6">
    <source>
        <dbReference type="Proteomes" id="UP000549616"/>
    </source>
</evidence>
<keyword evidence="1 2" id="KW-0238">DNA-binding</keyword>
<evidence type="ECO:0000256" key="2">
    <source>
        <dbReference type="PROSITE-ProRule" id="PRU00335"/>
    </source>
</evidence>
<dbReference type="InterPro" id="IPR049513">
    <property type="entry name" value="TetR_C_40"/>
</dbReference>
<proteinExistence type="predicted"/>
<comment type="caution">
    <text evidence="5">The sequence shown here is derived from an EMBL/GenBank/DDBJ whole genome shotgun (WGS) entry which is preliminary data.</text>
</comment>
<dbReference type="GO" id="GO:0003677">
    <property type="term" value="F:DNA binding"/>
    <property type="evidence" value="ECO:0007669"/>
    <property type="project" value="UniProtKB-UniRule"/>
</dbReference>
<sequence length="228" mass="25064">MSQPESVAGETSVAPTRRDRRKARTRQALIDAAREFVARQGNLDMSIQDITEAAEVGFGSFYNHFPSKDELLRAAIEDTLEEHGQLLDVQTAHLDDPAAVFAASLRATARLADSHPQIARILVRTGLRYLDSDRGLAPRALRDIRRAIDSGQFQLTNPHLALATTGGSLLGIVHMRLERPGLLDDDAPEEFAEQLLRAFGMPRRSARASARKALPDWSPTELPPEAQG</sequence>
<dbReference type="InterPro" id="IPR050624">
    <property type="entry name" value="HTH-type_Tx_Regulator"/>
</dbReference>
<evidence type="ECO:0000256" key="1">
    <source>
        <dbReference type="ARBA" id="ARBA00023125"/>
    </source>
</evidence>
<evidence type="ECO:0000256" key="3">
    <source>
        <dbReference type="SAM" id="MobiDB-lite"/>
    </source>
</evidence>
<keyword evidence="6" id="KW-1185">Reference proteome</keyword>
<feature type="region of interest" description="Disordered" evidence="3">
    <location>
        <begin position="1"/>
        <end position="25"/>
    </location>
</feature>
<dbReference type="RefSeq" id="WP_312861195.1">
    <property type="nucleotide sequence ID" value="NZ_JACCFK010000002.1"/>
</dbReference>
<dbReference type="InterPro" id="IPR001647">
    <property type="entry name" value="HTH_TetR"/>
</dbReference>
<name>A0A853BAD8_9PSEU</name>
<dbReference type="InterPro" id="IPR036271">
    <property type="entry name" value="Tet_transcr_reg_TetR-rel_C_sf"/>
</dbReference>
<reference evidence="5 6" key="1">
    <citation type="submission" date="2020-07" db="EMBL/GenBank/DDBJ databases">
        <title>Sequencing the genomes of 1000 actinobacteria strains.</title>
        <authorList>
            <person name="Klenk H.-P."/>
        </authorList>
    </citation>
    <scope>NUCLEOTIDE SEQUENCE [LARGE SCALE GENOMIC DNA]</scope>
    <source>
        <strain evidence="5 6">DSM 104006</strain>
    </source>
</reference>
<dbReference type="PRINTS" id="PR00455">
    <property type="entry name" value="HTHTETR"/>
</dbReference>
<dbReference type="Pfam" id="PF00440">
    <property type="entry name" value="TetR_N"/>
    <property type="match status" value="1"/>
</dbReference>
<dbReference type="Proteomes" id="UP000549616">
    <property type="component" value="Unassembled WGS sequence"/>
</dbReference>
<dbReference type="AlphaFoldDB" id="A0A853BAD8"/>
<protein>
    <submittedName>
        <fullName evidence="5">AcrR family transcriptional regulator</fullName>
    </submittedName>
</protein>
<feature type="domain" description="HTH tetR-type" evidence="4">
    <location>
        <begin position="23"/>
        <end position="83"/>
    </location>
</feature>
<dbReference type="SUPFAM" id="SSF46689">
    <property type="entry name" value="Homeodomain-like"/>
    <property type="match status" value="1"/>
</dbReference>
<dbReference type="Gene3D" id="1.10.357.10">
    <property type="entry name" value="Tetracycline Repressor, domain 2"/>
    <property type="match status" value="1"/>
</dbReference>
<evidence type="ECO:0000313" key="5">
    <source>
        <dbReference type="EMBL" id="NYI92333.1"/>
    </source>
</evidence>
<organism evidence="5 6">
    <name type="scientific">Amycolatopsis endophytica</name>
    <dbReference type="NCBI Taxonomy" id="860233"/>
    <lineage>
        <taxon>Bacteria</taxon>
        <taxon>Bacillati</taxon>
        <taxon>Actinomycetota</taxon>
        <taxon>Actinomycetes</taxon>
        <taxon>Pseudonocardiales</taxon>
        <taxon>Pseudonocardiaceae</taxon>
        <taxon>Amycolatopsis</taxon>
    </lineage>
</organism>
<dbReference type="EMBL" id="JACCFK010000002">
    <property type="protein sequence ID" value="NYI92333.1"/>
    <property type="molecule type" value="Genomic_DNA"/>
</dbReference>
<accession>A0A853BAD8</accession>
<feature type="DNA-binding region" description="H-T-H motif" evidence="2">
    <location>
        <begin position="46"/>
        <end position="65"/>
    </location>
</feature>
<dbReference type="SUPFAM" id="SSF48498">
    <property type="entry name" value="Tetracyclin repressor-like, C-terminal domain"/>
    <property type="match status" value="1"/>
</dbReference>
<gene>
    <name evidence="5" type="ORF">HNR02_005708</name>
</gene>
<dbReference type="PANTHER" id="PTHR43479">
    <property type="entry name" value="ACREF/ENVCD OPERON REPRESSOR-RELATED"/>
    <property type="match status" value="1"/>
</dbReference>
<dbReference type="PROSITE" id="PS50977">
    <property type="entry name" value="HTH_TETR_2"/>
    <property type="match status" value="1"/>
</dbReference>
<feature type="region of interest" description="Disordered" evidence="3">
    <location>
        <begin position="207"/>
        <end position="228"/>
    </location>
</feature>
<dbReference type="Pfam" id="PF21306">
    <property type="entry name" value="TetR_C_40"/>
    <property type="match status" value="1"/>
</dbReference>
<dbReference type="PANTHER" id="PTHR43479:SF11">
    <property type="entry name" value="ACREF_ENVCD OPERON REPRESSOR-RELATED"/>
    <property type="match status" value="1"/>
</dbReference>